<evidence type="ECO:0000256" key="2">
    <source>
        <dbReference type="ARBA" id="ARBA00022737"/>
    </source>
</evidence>
<dbReference type="SUPFAM" id="SSF47769">
    <property type="entry name" value="SAM/Pointed domain"/>
    <property type="match status" value="2"/>
</dbReference>
<dbReference type="Bgee" id="ENSACLG00000000522">
    <property type="expression patterns" value="Expressed in camera-type eye and 1 other cell type or tissue"/>
</dbReference>
<proteinExistence type="predicted"/>
<accession>A0A3P8N7R7</accession>
<dbReference type="GeneTree" id="ENSGT00940000158025"/>
<reference evidence="9" key="3">
    <citation type="submission" date="2025-09" db="UniProtKB">
        <authorList>
            <consortium name="Ensembl"/>
        </authorList>
    </citation>
    <scope>IDENTIFICATION</scope>
</reference>
<dbReference type="PROSITE" id="PS50105">
    <property type="entry name" value="SAM_DOMAIN"/>
    <property type="match status" value="2"/>
</dbReference>
<dbReference type="InterPro" id="IPR013761">
    <property type="entry name" value="SAM/pointed_sf"/>
</dbReference>
<keyword evidence="3 4" id="KW-0040">ANK repeat</keyword>
<feature type="repeat" description="ANK" evidence="4">
    <location>
        <begin position="185"/>
        <end position="217"/>
    </location>
</feature>
<dbReference type="InterPro" id="IPR035498">
    <property type="entry name" value="Caskin1/2_SAM_2"/>
</dbReference>
<evidence type="ECO:0000259" key="8">
    <source>
        <dbReference type="PROSITE" id="PS50105"/>
    </source>
</evidence>
<evidence type="ECO:0000256" key="6">
    <source>
        <dbReference type="SAM" id="MobiDB-lite"/>
    </source>
</evidence>
<organism evidence="9 10">
    <name type="scientific">Astatotilapia calliptera</name>
    <name type="common">Eastern happy</name>
    <name type="synonym">Chromis callipterus</name>
    <dbReference type="NCBI Taxonomy" id="8154"/>
    <lineage>
        <taxon>Eukaryota</taxon>
        <taxon>Metazoa</taxon>
        <taxon>Chordata</taxon>
        <taxon>Craniata</taxon>
        <taxon>Vertebrata</taxon>
        <taxon>Euteleostomi</taxon>
        <taxon>Actinopterygii</taxon>
        <taxon>Neopterygii</taxon>
        <taxon>Teleostei</taxon>
        <taxon>Neoteleostei</taxon>
        <taxon>Acanthomorphata</taxon>
        <taxon>Ovalentaria</taxon>
        <taxon>Cichlomorphae</taxon>
        <taxon>Cichliformes</taxon>
        <taxon>Cichlidae</taxon>
        <taxon>African cichlids</taxon>
        <taxon>Pseudocrenilabrinae</taxon>
        <taxon>Haplochromini</taxon>
        <taxon>Astatotilapia</taxon>
    </lineage>
</organism>
<feature type="repeat" description="ANK" evidence="4">
    <location>
        <begin position="114"/>
        <end position="146"/>
    </location>
</feature>
<dbReference type="InterPro" id="IPR033635">
    <property type="entry name" value="ANKS1/Caskin"/>
</dbReference>
<feature type="repeat" description="ANK" evidence="4">
    <location>
        <begin position="81"/>
        <end position="113"/>
    </location>
</feature>
<dbReference type="Gene3D" id="1.10.150.50">
    <property type="entry name" value="Transcription Factor, Ets-1"/>
    <property type="match status" value="2"/>
</dbReference>
<evidence type="ECO:0000256" key="1">
    <source>
        <dbReference type="ARBA" id="ARBA00022443"/>
    </source>
</evidence>
<feature type="repeat" description="ANK" evidence="4">
    <location>
        <begin position="217"/>
        <end position="249"/>
    </location>
</feature>
<dbReference type="SMART" id="SM00326">
    <property type="entry name" value="SH3"/>
    <property type="match status" value="1"/>
</dbReference>
<feature type="repeat" description="ANK" evidence="4">
    <location>
        <begin position="48"/>
        <end position="80"/>
    </location>
</feature>
<evidence type="ECO:0000256" key="3">
    <source>
        <dbReference type="ARBA" id="ARBA00023043"/>
    </source>
</evidence>
<dbReference type="PROSITE" id="PS50297">
    <property type="entry name" value="ANK_REP_REGION"/>
    <property type="match status" value="6"/>
</dbReference>
<feature type="compositionally biased region" description="Polar residues" evidence="6">
    <location>
        <begin position="832"/>
        <end position="848"/>
    </location>
</feature>
<dbReference type="InterPro" id="IPR001452">
    <property type="entry name" value="SH3_domain"/>
</dbReference>
<name>A0A3P8N7R7_ASTCA</name>
<dbReference type="SUPFAM" id="SSF50044">
    <property type="entry name" value="SH3-domain"/>
    <property type="match status" value="1"/>
</dbReference>
<reference evidence="9" key="1">
    <citation type="submission" date="2018-05" db="EMBL/GenBank/DDBJ databases">
        <authorList>
            <person name="Datahose"/>
        </authorList>
    </citation>
    <scope>NUCLEOTIDE SEQUENCE</scope>
</reference>
<dbReference type="SMART" id="SM00454">
    <property type="entry name" value="SAM"/>
    <property type="match status" value="2"/>
</dbReference>
<keyword evidence="10" id="KW-1185">Reference proteome</keyword>
<dbReference type="FunFam" id="1.10.150.50:FF:000032">
    <property type="entry name" value="caskin-1 isoform X1"/>
    <property type="match status" value="1"/>
</dbReference>
<evidence type="ECO:0008006" key="11">
    <source>
        <dbReference type="Google" id="ProtNLM"/>
    </source>
</evidence>
<dbReference type="AlphaFoldDB" id="A0A3P8N7R7"/>
<dbReference type="Gene3D" id="2.30.30.40">
    <property type="entry name" value="SH3 Domains"/>
    <property type="match status" value="1"/>
</dbReference>
<dbReference type="Proteomes" id="UP000265100">
    <property type="component" value="Chromosome 6"/>
</dbReference>
<dbReference type="Pfam" id="PF12796">
    <property type="entry name" value="Ank_2"/>
    <property type="match status" value="2"/>
</dbReference>
<evidence type="ECO:0000256" key="5">
    <source>
        <dbReference type="PROSITE-ProRule" id="PRU00192"/>
    </source>
</evidence>
<dbReference type="Pfam" id="PF00023">
    <property type="entry name" value="Ank"/>
    <property type="match status" value="2"/>
</dbReference>
<dbReference type="InterPro" id="IPR002110">
    <property type="entry name" value="Ankyrin_rpt"/>
</dbReference>
<dbReference type="PANTHER" id="PTHR24174:SF19">
    <property type="entry name" value="CASKIN-1 ISOFORM X1"/>
    <property type="match status" value="1"/>
</dbReference>
<dbReference type="Pfam" id="PF16907">
    <property type="entry name" value="Caskin-Pro-rich"/>
    <property type="match status" value="1"/>
</dbReference>
<feature type="compositionally biased region" description="Pro residues" evidence="6">
    <location>
        <begin position="606"/>
        <end position="617"/>
    </location>
</feature>
<evidence type="ECO:0000313" key="10">
    <source>
        <dbReference type="Proteomes" id="UP000265100"/>
    </source>
</evidence>
<protein>
    <recommendedName>
        <fullName evidence="11">CASK interacting protein 1</fullName>
    </recommendedName>
</protein>
<evidence type="ECO:0000313" key="9">
    <source>
        <dbReference type="Ensembl" id="ENSACLP00000000806.2"/>
    </source>
</evidence>
<dbReference type="Ensembl" id="ENSACLT00000000826.2">
    <property type="protein sequence ID" value="ENSACLP00000000806.2"/>
    <property type="gene ID" value="ENSACLG00000000522.2"/>
</dbReference>
<dbReference type="InterPro" id="IPR036770">
    <property type="entry name" value="Ankyrin_rpt-contain_sf"/>
</dbReference>
<dbReference type="InterPro" id="IPR036028">
    <property type="entry name" value="SH3-like_dom_sf"/>
</dbReference>
<feature type="compositionally biased region" description="Low complexity" evidence="6">
    <location>
        <begin position="950"/>
        <end position="975"/>
    </location>
</feature>
<feature type="compositionally biased region" description="Basic and acidic residues" evidence="6">
    <location>
        <begin position="869"/>
        <end position="891"/>
    </location>
</feature>
<feature type="repeat" description="ANK" evidence="4">
    <location>
        <begin position="147"/>
        <end position="171"/>
    </location>
</feature>
<feature type="compositionally biased region" description="Basic and acidic residues" evidence="6">
    <location>
        <begin position="576"/>
        <end position="586"/>
    </location>
</feature>
<keyword evidence="1 5" id="KW-0728">SH3 domain</keyword>
<dbReference type="Gene3D" id="1.25.40.20">
    <property type="entry name" value="Ankyrin repeat-containing domain"/>
    <property type="match status" value="2"/>
</dbReference>
<evidence type="ECO:0000259" key="7">
    <source>
        <dbReference type="PROSITE" id="PS50002"/>
    </source>
</evidence>
<dbReference type="InterPro" id="IPR035497">
    <property type="entry name" value="Caskin1/2_SAM_1"/>
</dbReference>
<feature type="compositionally biased region" description="Low complexity" evidence="6">
    <location>
        <begin position="997"/>
        <end position="1017"/>
    </location>
</feature>
<dbReference type="PROSITE" id="PS50002">
    <property type="entry name" value="SH3"/>
    <property type="match status" value="1"/>
</dbReference>
<dbReference type="Pfam" id="PF07653">
    <property type="entry name" value="SH3_2"/>
    <property type="match status" value="1"/>
</dbReference>
<feature type="compositionally biased region" description="Polar residues" evidence="6">
    <location>
        <begin position="675"/>
        <end position="698"/>
    </location>
</feature>
<feature type="compositionally biased region" description="Pro residues" evidence="6">
    <location>
        <begin position="934"/>
        <end position="949"/>
    </location>
</feature>
<dbReference type="InterPro" id="IPR032117">
    <property type="entry name" value="Caskin_C"/>
</dbReference>
<keyword evidence="2" id="KW-0677">Repeat</keyword>
<feature type="region of interest" description="Disordered" evidence="6">
    <location>
        <begin position="772"/>
        <end position="1046"/>
    </location>
</feature>
<reference evidence="9" key="2">
    <citation type="submission" date="2025-08" db="UniProtKB">
        <authorList>
            <consortium name="Ensembl"/>
        </authorList>
    </citation>
    <scope>IDENTIFICATION</scope>
</reference>
<feature type="region of interest" description="Disordered" evidence="6">
    <location>
        <begin position="549"/>
        <end position="737"/>
    </location>
</feature>
<dbReference type="PRINTS" id="PR01415">
    <property type="entry name" value="ANKYRIN"/>
</dbReference>
<feature type="compositionally biased region" description="Pro residues" evidence="6">
    <location>
        <begin position="559"/>
        <end position="568"/>
    </location>
</feature>
<dbReference type="SMART" id="SM00248">
    <property type="entry name" value="ANK"/>
    <property type="match status" value="6"/>
</dbReference>
<dbReference type="FunFam" id="1.10.150.50:FF:000028">
    <property type="entry name" value="caskin-2 isoform X2"/>
    <property type="match status" value="1"/>
</dbReference>
<dbReference type="PROSITE" id="PS50088">
    <property type="entry name" value="ANK_REPEAT"/>
    <property type="match status" value="6"/>
</dbReference>
<dbReference type="CDD" id="cd09497">
    <property type="entry name" value="SAM_caskin1_2_repeat1"/>
    <property type="match status" value="1"/>
</dbReference>
<dbReference type="FunFam" id="1.25.40.20:FF:000225">
    <property type="entry name" value="caskin-1 isoform X1"/>
    <property type="match status" value="1"/>
</dbReference>
<dbReference type="Pfam" id="PF16632">
    <property type="entry name" value="Caskin-tail"/>
    <property type="match status" value="1"/>
</dbReference>
<feature type="domain" description="SAM" evidence="8">
    <location>
        <begin position="485"/>
        <end position="549"/>
    </location>
</feature>
<dbReference type="Pfam" id="PF00536">
    <property type="entry name" value="SAM_1"/>
    <property type="match status" value="2"/>
</dbReference>
<dbReference type="CDD" id="cd09498">
    <property type="entry name" value="SAM_caskin1_2_repeat2"/>
    <property type="match status" value="1"/>
</dbReference>
<feature type="domain" description="SH3" evidence="7">
    <location>
        <begin position="278"/>
        <end position="344"/>
    </location>
</feature>
<dbReference type="SUPFAM" id="SSF48403">
    <property type="entry name" value="Ankyrin repeat"/>
    <property type="match status" value="1"/>
</dbReference>
<dbReference type="InterPro" id="IPR001660">
    <property type="entry name" value="SAM"/>
</dbReference>
<sequence>MGKDQELLQAVKTEDLLTAQRLLQRPRPGKAKLLGAAKRVNVNIQDADGLSPLHHAALSGNKEMISLLLEAQAAVDIKDHKGMRPLHYAAWQGKTEPMKMLLKAGSSVNGQSDEGQIPLHLSAQHGHYDGSEMLLQHQSNPCISDTAGKTPLDLACEFGRVGVVQLLLSSNMCAAMLEPKPSDPNGVSPLHLAAKNGHIEVIRLLIQAGIDINRQSESGTALHQAALCGKTEVVRLLLDSGISAGVRNTLSQTALDIVNQFTTTQASREIKQLLRDASAAMQVRALKDYCNNYDLTSLNIKAGDIITVLEQHSDGRWKGCIHDNRTGNDRVGYFPSNMVEVIKRAGDHPHHTAELSPQGSPTLGQQSSTSEDIWVLRKPLAGKLKACFCGGKKEMMCVRHVVCVCNAAFYNVCLCVEKQAVVAWLGEFQLQFYTTHFLTAGYDLDTISRMTPEDLTAIGVMKPGHRKKLISEISKLPSTDWLPDHKPANLADWLSHLGLSQYYQVLVQNGYENIDFVSDISLEDLREIGITKLGHQKKIMLGVKRLKELQRGESGSEPPQSPSTPPSSPGGSTTSELRKEARKQRDGVPSPRAKPRPGLAHTQTPPHTPTQTPPQTPPHTRTQQASPRARPRPSTQQSTADSAVPLLRLPNVEEERRRTHSLIGSESDSRYATVCRSSSSHTAAANDVTVNRSQSSVTLRPRRKGRPPTPPKRSCSSITGGDGEGEGQVEGLLGLPTYRERRASDCLERSDGASGSVRSLAAMLETSIVSGTKTPPLLRRQAGAGGLGSEEDDVLNRRRTISGPEGLPGDQSDQLPQQPVPRRPEPRPRSTHLIQSNNQSDSPISQIDSCRKIESEPQQNGGVILRRRPVSEISERTETNKESCEWMEARKSLKPPVSPKPSTVTLKKPQADPPTPTRRVPIPGPDTAELSKRVPPPVSPKPRGPPTAPKPGKAIVASATMSPSPAATSPAAASPTPAPKPSSPLSAAPLPAPDTPSAPCLSPGLPLTSPSPAQSPSTPSPHPVKPPRSSITAGEGEQEGEVQHRLEETSASLAAALEAVEHQIKEEDTQNDSLSGKKATVSILDDIGSMFDDLADQLDAMLD</sequence>
<evidence type="ECO:0000256" key="4">
    <source>
        <dbReference type="PROSITE-ProRule" id="PRU00023"/>
    </source>
</evidence>
<feature type="domain" description="SAM" evidence="8">
    <location>
        <begin position="416"/>
        <end position="479"/>
    </location>
</feature>
<dbReference type="FunFam" id="2.30.30.40:FF:000062">
    <property type="entry name" value="caskin-2 isoform X1"/>
    <property type="match status" value="1"/>
</dbReference>
<dbReference type="PANTHER" id="PTHR24174">
    <property type="entry name" value="ANKYRIN REPEAT AND STERILE ALPHA MOTIF DOMAIN-CONTAINING PROTEIN 1"/>
    <property type="match status" value="1"/>
</dbReference>